<dbReference type="PANTHER" id="PTHR42693:SF42">
    <property type="entry name" value="ARYLSULFATASE G"/>
    <property type="match status" value="1"/>
</dbReference>
<evidence type="ECO:0000256" key="6">
    <source>
        <dbReference type="ARBA" id="ARBA00022837"/>
    </source>
</evidence>
<dbReference type="SUPFAM" id="SSF53649">
    <property type="entry name" value="Alkaline phosphatase-like"/>
    <property type="match status" value="1"/>
</dbReference>
<dbReference type="InterPro" id="IPR024607">
    <property type="entry name" value="Sulfatase_CS"/>
</dbReference>
<comment type="caution">
    <text evidence="8">The sequence shown here is derived from an EMBL/GenBank/DDBJ whole genome shotgun (WGS) entry which is preliminary data.</text>
</comment>
<dbReference type="AlphaFoldDB" id="A0A934RZQ4"/>
<sequence>MRASVFLGVVISCQIVFGEENGGDSVAKPNIIYINADDLGWMDLSVQGSTYYESPNIDRLAREGMIFTNGYSPSSNCTPSRAACITGQYAPRHGIYTVDSSARGESKDRKLIPTPNTTDLDTSILTMPEVLKEAGYVTAHIGKWHLGPDPLEHGYDVNVAGAHWGFPPGNGYDSPYDFPNCVQEEEGEYLTDRLGEEAVRFIEGNKDRPFFLSFWTHSIHSPIQGKKELVEKYEQKTASEAHDYPTYAAMVQSLDENVGKIMDTLKKHGLDRSTLVVFTSDNGGVWRWSKQWPLRAGKGSFTEGGIRVPLFVRWPGVIKEGSSSETPVSGIDLFPTFLEAAGIGVPKRKVLDGVSLMPLLSRGESLAERALYWHFPIYLQGACPERNDEKFRTRPGSVIRYGDWKLHQSFEDGRLELYNLKDDIGEKHDLVGRNPEKADELLKRLNSWREKIGAPVPTQLNPDYRGD</sequence>
<reference evidence="8" key="1">
    <citation type="submission" date="2021-01" db="EMBL/GenBank/DDBJ databases">
        <title>Modified the classification status of verrucomicrobia.</title>
        <authorList>
            <person name="Feng X."/>
        </authorList>
    </citation>
    <scope>NUCLEOTIDE SEQUENCE</scope>
    <source>
        <strain evidence="8">KCTC 13126</strain>
    </source>
</reference>
<gene>
    <name evidence="8" type="ORF">JIN87_06200</name>
</gene>
<keyword evidence="3" id="KW-0479">Metal-binding</keyword>
<dbReference type="GO" id="GO:0046872">
    <property type="term" value="F:metal ion binding"/>
    <property type="evidence" value="ECO:0007669"/>
    <property type="project" value="UniProtKB-KW"/>
</dbReference>
<dbReference type="Gene3D" id="3.30.1120.10">
    <property type="match status" value="1"/>
</dbReference>
<accession>A0A934RZQ4</accession>
<dbReference type="InterPro" id="IPR050738">
    <property type="entry name" value="Sulfatase"/>
</dbReference>
<evidence type="ECO:0000256" key="3">
    <source>
        <dbReference type="ARBA" id="ARBA00022723"/>
    </source>
</evidence>
<dbReference type="InterPro" id="IPR017850">
    <property type="entry name" value="Alkaline_phosphatase_core_sf"/>
</dbReference>
<comment type="similarity">
    <text evidence="2">Belongs to the sulfatase family.</text>
</comment>
<dbReference type="PROSITE" id="PS00149">
    <property type="entry name" value="SULFATASE_2"/>
    <property type="match status" value="1"/>
</dbReference>
<keyword evidence="6" id="KW-0106">Calcium</keyword>
<dbReference type="GO" id="GO:0004065">
    <property type="term" value="F:arylsulfatase activity"/>
    <property type="evidence" value="ECO:0007669"/>
    <property type="project" value="TreeGrafter"/>
</dbReference>
<protein>
    <submittedName>
        <fullName evidence="8">Sulfatase</fullName>
    </submittedName>
</protein>
<name>A0A934RZQ4_9BACT</name>
<organism evidence="8 9">
    <name type="scientific">Pelagicoccus mobilis</name>
    <dbReference type="NCBI Taxonomy" id="415221"/>
    <lineage>
        <taxon>Bacteria</taxon>
        <taxon>Pseudomonadati</taxon>
        <taxon>Verrucomicrobiota</taxon>
        <taxon>Opitutia</taxon>
        <taxon>Puniceicoccales</taxon>
        <taxon>Pelagicoccaceae</taxon>
        <taxon>Pelagicoccus</taxon>
    </lineage>
</organism>
<evidence type="ECO:0000313" key="8">
    <source>
        <dbReference type="EMBL" id="MBK1876453.1"/>
    </source>
</evidence>
<evidence type="ECO:0000256" key="2">
    <source>
        <dbReference type="ARBA" id="ARBA00008779"/>
    </source>
</evidence>
<comment type="cofactor">
    <cofactor evidence="1">
        <name>Ca(2+)</name>
        <dbReference type="ChEBI" id="CHEBI:29108"/>
    </cofactor>
</comment>
<feature type="domain" description="Sulfatase N-terminal" evidence="7">
    <location>
        <begin position="29"/>
        <end position="343"/>
    </location>
</feature>
<keyword evidence="4" id="KW-0732">Signal</keyword>
<evidence type="ECO:0000256" key="5">
    <source>
        <dbReference type="ARBA" id="ARBA00022801"/>
    </source>
</evidence>
<evidence type="ECO:0000259" key="7">
    <source>
        <dbReference type="Pfam" id="PF00884"/>
    </source>
</evidence>
<keyword evidence="5" id="KW-0378">Hydrolase</keyword>
<dbReference type="CDD" id="cd16144">
    <property type="entry name" value="ARS_like"/>
    <property type="match status" value="1"/>
</dbReference>
<evidence type="ECO:0000256" key="1">
    <source>
        <dbReference type="ARBA" id="ARBA00001913"/>
    </source>
</evidence>
<dbReference type="RefSeq" id="WP_200354670.1">
    <property type="nucleotide sequence ID" value="NZ_JAENIL010000009.1"/>
</dbReference>
<dbReference type="EMBL" id="JAENIL010000009">
    <property type="protein sequence ID" value="MBK1876453.1"/>
    <property type="molecule type" value="Genomic_DNA"/>
</dbReference>
<dbReference type="Gene3D" id="3.40.720.10">
    <property type="entry name" value="Alkaline Phosphatase, subunit A"/>
    <property type="match status" value="1"/>
</dbReference>
<dbReference type="InterPro" id="IPR000917">
    <property type="entry name" value="Sulfatase_N"/>
</dbReference>
<dbReference type="Pfam" id="PF00884">
    <property type="entry name" value="Sulfatase"/>
    <property type="match status" value="1"/>
</dbReference>
<evidence type="ECO:0000313" key="9">
    <source>
        <dbReference type="Proteomes" id="UP000617628"/>
    </source>
</evidence>
<keyword evidence="9" id="KW-1185">Reference proteome</keyword>
<proteinExistence type="inferred from homology"/>
<dbReference type="PANTHER" id="PTHR42693">
    <property type="entry name" value="ARYLSULFATASE FAMILY MEMBER"/>
    <property type="match status" value="1"/>
</dbReference>
<dbReference type="Proteomes" id="UP000617628">
    <property type="component" value="Unassembled WGS sequence"/>
</dbReference>
<evidence type="ECO:0000256" key="4">
    <source>
        <dbReference type="ARBA" id="ARBA00022729"/>
    </source>
</evidence>